<feature type="region of interest" description="Disordered" evidence="1">
    <location>
        <begin position="289"/>
        <end position="326"/>
    </location>
</feature>
<feature type="compositionally biased region" description="Basic and acidic residues" evidence="1">
    <location>
        <begin position="178"/>
        <end position="187"/>
    </location>
</feature>
<gene>
    <name evidence="2" type="ORF">EK21DRAFT_96983</name>
</gene>
<reference evidence="2" key="1">
    <citation type="journal article" date="2020" name="Stud. Mycol.">
        <title>101 Dothideomycetes genomes: a test case for predicting lifestyles and emergence of pathogens.</title>
        <authorList>
            <person name="Haridas S."/>
            <person name="Albert R."/>
            <person name="Binder M."/>
            <person name="Bloem J."/>
            <person name="Labutti K."/>
            <person name="Salamov A."/>
            <person name="Andreopoulos B."/>
            <person name="Baker S."/>
            <person name="Barry K."/>
            <person name="Bills G."/>
            <person name="Bluhm B."/>
            <person name="Cannon C."/>
            <person name="Castanera R."/>
            <person name="Culley D."/>
            <person name="Daum C."/>
            <person name="Ezra D."/>
            <person name="Gonzalez J."/>
            <person name="Henrissat B."/>
            <person name="Kuo A."/>
            <person name="Liang C."/>
            <person name="Lipzen A."/>
            <person name="Lutzoni F."/>
            <person name="Magnuson J."/>
            <person name="Mondo S."/>
            <person name="Nolan M."/>
            <person name="Ohm R."/>
            <person name="Pangilinan J."/>
            <person name="Park H.-J."/>
            <person name="Ramirez L."/>
            <person name="Alfaro M."/>
            <person name="Sun H."/>
            <person name="Tritt A."/>
            <person name="Yoshinaga Y."/>
            <person name="Zwiers L.-H."/>
            <person name="Turgeon B."/>
            <person name="Goodwin S."/>
            <person name="Spatafora J."/>
            <person name="Crous P."/>
            <person name="Grigoriev I."/>
        </authorList>
    </citation>
    <scope>NUCLEOTIDE SEQUENCE</scope>
    <source>
        <strain evidence="2">CBS 110217</strain>
    </source>
</reference>
<dbReference type="EMBL" id="ML978158">
    <property type="protein sequence ID" value="KAF2035234.1"/>
    <property type="molecule type" value="Genomic_DNA"/>
</dbReference>
<proteinExistence type="predicted"/>
<evidence type="ECO:0000256" key="1">
    <source>
        <dbReference type="SAM" id="MobiDB-lite"/>
    </source>
</evidence>
<name>A0A9P4LU06_9PLEO</name>
<feature type="region of interest" description="Disordered" evidence="1">
    <location>
        <begin position="855"/>
        <end position="898"/>
    </location>
</feature>
<feature type="compositionally biased region" description="Polar residues" evidence="1">
    <location>
        <begin position="753"/>
        <end position="763"/>
    </location>
</feature>
<accession>A0A9P4LU06</accession>
<feature type="region of interest" description="Disordered" evidence="1">
    <location>
        <begin position="36"/>
        <end position="58"/>
    </location>
</feature>
<evidence type="ECO:0000313" key="2">
    <source>
        <dbReference type="EMBL" id="KAF2035234.1"/>
    </source>
</evidence>
<feature type="compositionally biased region" description="Polar residues" evidence="1">
    <location>
        <begin position="865"/>
        <end position="888"/>
    </location>
</feature>
<evidence type="ECO:0000313" key="3">
    <source>
        <dbReference type="Proteomes" id="UP000799777"/>
    </source>
</evidence>
<organism evidence="2 3">
    <name type="scientific">Setomelanomma holmii</name>
    <dbReference type="NCBI Taxonomy" id="210430"/>
    <lineage>
        <taxon>Eukaryota</taxon>
        <taxon>Fungi</taxon>
        <taxon>Dikarya</taxon>
        <taxon>Ascomycota</taxon>
        <taxon>Pezizomycotina</taxon>
        <taxon>Dothideomycetes</taxon>
        <taxon>Pleosporomycetidae</taxon>
        <taxon>Pleosporales</taxon>
        <taxon>Pleosporineae</taxon>
        <taxon>Phaeosphaeriaceae</taxon>
        <taxon>Setomelanomma</taxon>
    </lineage>
</organism>
<feature type="compositionally biased region" description="Polar residues" evidence="1">
    <location>
        <begin position="357"/>
        <end position="374"/>
    </location>
</feature>
<feature type="region of interest" description="Disordered" evidence="1">
    <location>
        <begin position="223"/>
        <end position="243"/>
    </location>
</feature>
<feature type="region of interest" description="Disordered" evidence="1">
    <location>
        <begin position="140"/>
        <end position="187"/>
    </location>
</feature>
<sequence length="1109" mass="122991">MGWWRRDPSLFSRSPIQRCAQRVLRDHEAALRTRCFSRTPEKSAQHQDDDRGRRPSNMTNLEWMQLQHYERWRKRLQEGPYKTLFGASNDMLSGKGLKDWEWIYKTFPKWMLKDMEMEEKPQDTKLNPSVQTTYPKKVEVADQNDESPQARAPNFPEPSFRRRRFERDESSGVVSPSDLRRPREGAHVKVVGKALSDPPTDVTTASTQASDSWTIFVPPVRSHTSTVETTEQVEETGVATRRSTRAEAAARESSFIEEFLSVEPEKAKSYTASGDTSSTWTQTALQRRASSGLIARPRTSSSLVTKDANAATTTTALDPTTESHQVVGMQNERSLTAKSKNVQWLLQQEASAAPNDGSPQSEPTAARSPSQILSQLPRDDIDFLSAADIRATMGAKRSRLPTDEQRQAERESLEMAFAAAQNVPHIDSMTETEVINNQHVRRTERQIRDSQTVQQLNDSQLSNVTTQQVSTAETPMESSIDRMKRWLETTGASFAKQFWQDPTEEADVTKTRLFFDKAAHYLKKGQAATRQITEDLEKDIPASKALLRRLKSDEEMVDLAIHRLRQRSSIGIAQGLSPRKIRQLESLKGRYLQTSQELEKAYNVLGELAGTDAVKNATPSFKRRLTVAARVLQKNSELLRMLIWSLQSRLEDSNMDRNILPNYKVLADNLLSLRDTQTTLMRLVERAMLVYGVTPQSGNGQNAEATKAANNAVDNCDEPFVRARLAADAHLINEIKAHKSVMQGLADDGSTRAPKSSKTSTLDEPSPLAHSLFRPFGPAINKLGSKNDPDIVAEKAKAEQERKLGDAKLVAEIRQAYEDTYGPITTEHTQSSPEPEANTGLEKGQATFAMLKEDAATGTARDATSEQTASNEATSVTSEVEVKTSITLHDTPGARLTDSVSAPEYVDTPEIRIEAPIGTPVTSSTTDLPTHYTILVRDPHTDILSITTSSTGPPRDTSPPLPLHQALSALDGPAKFIPYITSGLEVVTANKDILVLRDALESTASTRPFETVTVPNTEAPHTEARTVNPIDGTARLSPTGYIGPEESAEQLEKEFDERRQAAGRFNGKESEREEKPRKEKRRGAAGVLKTAIWVAGMCYVAGVIGEIAS</sequence>
<feature type="region of interest" description="Disordered" evidence="1">
    <location>
        <begin position="1048"/>
        <end position="1084"/>
    </location>
</feature>
<comment type="caution">
    <text evidence="2">The sequence shown here is derived from an EMBL/GenBank/DDBJ whole genome shotgun (WGS) entry which is preliminary data.</text>
</comment>
<feature type="region of interest" description="Disordered" evidence="1">
    <location>
        <begin position="745"/>
        <end position="769"/>
    </location>
</feature>
<feature type="compositionally biased region" description="Basic and acidic residues" evidence="1">
    <location>
        <begin position="1050"/>
        <end position="1077"/>
    </location>
</feature>
<feature type="compositionally biased region" description="Low complexity" evidence="1">
    <location>
        <begin position="224"/>
        <end position="241"/>
    </location>
</feature>
<keyword evidence="3" id="KW-1185">Reference proteome</keyword>
<feature type="region of interest" description="Disordered" evidence="1">
    <location>
        <begin position="351"/>
        <end position="378"/>
    </location>
</feature>
<dbReference type="Proteomes" id="UP000799777">
    <property type="component" value="Unassembled WGS sequence"/>
</dbReference>
<feature type="compositionally biased region" description="Basic and acidic residues" evidence="1">
    <location>
        <begin position="39"/>
        <end position="53"/>
    </location>
</feature>
<dbReference type="OrthoDB" id="3946750at2759"/>
<dbReference type="AlphaFoldDB" id="A0A9P4LU06"/>
<protein>
    <submittedName>
        <fullName evidence="2">Uncharacterized protein</fullName>
    </submittedName>
</protein>
<feature type="compositionally biased region" description="Low complexity" evidence="1">
    <location>
        <begin position="305"/>
        <end position="320"/>
    </location>
</feature>